<dbReference type="EMBL" id="OB797677">
    <property type="protein sequence ID" value="CAD7434494.1"/>
    <property type="molecule type" value="Genomic_DNA"/>
</dbReference>
<evidence type="ECO:0000313" key="1">
    <source>
        <dbReference type="EMBL" id="CAD7434494.1"/>
    </source>
</evidence>
<protein>
    <submittedName>
        <fullName evidence="1">Uncharacterized protein</fullName>
    </submittedName>
</protein>
<dbReference type="AlphaFoldDB" id="A0A7R9EIA6"/>
<accession>A0A7R9EIA6</accession>
<gene>
    <name evidence="1" type="ORF">TMSB3V08_LOCUS11145</name>
</gene>
<reference evidence="1" key="1">
    <citation type="submission" date="2020-11" db="EMBL/GenBank/DDBJ databases">
        <authorList>
            <person name="Tran Van P."/>
        </authorList>
    </citation>
    <scope>NUCLEOTIDE SEQUENCE</scope>
</reference>
<name>A0A7R9EIA6_9NEOP</name>
<proteinExistence type="predicted"/>
<sequence length="118" mass="14001">MRKSWQRESRWDMRKSWERESRWDMRKSWQLVTLKLPIPEARKGLRRLRHTTPPRTKVGTRYLEGVVPHCDCVLVLPDTRIIGREAVMEDRATRSCGQIEPVRLVHLRSPNSSGVWTL</sequence>
<organism evidence="1">
    <name type="scientific">Timema monikensis</name>
    <dbReference type="NCBI Taxonomy" id="170555"/>
    <lineage>
        <taxon>Eukaryota</taxon>
        <taxon>Metazoa</taxon>
        <taxon>Ecdysozoa</taxon>
        <taxon>Arthropoda</taxon>
        <taxon>Hexapoda</taxon>
        <taxon>Insecta</taxon>
        <taxon>Pterygota</taxon>
        <taxon>Neoptera</taxon>
        <taxon>Polyneoptera</taxon>
        <taxon>Phasmatodea</taxon>
        <taxon>Timematodea</taxon>
        <taxon>Timematoidea</taxon>
        <taxon>Timematidae</taxon>
        <taxon>Timema</taxon>
    </lineage>
</organism>